<feature type="region of interest" description="Disordered" evidence="1">
    <location>
        <begin position="420"/>
        <end position="439"/>
    </location>
</feature>
<evidence type="ECO:0000313" key="3">
    <source>
        <dbReference type="Proteomes" id="UP000224006"/>
    </source>
</evidence>
<sequence length="807" mass="84686">MAPAARTGETPTDRVLPVSSGAAGNSSCALSPLETLESLCLDCLLSLLDFRDFCNLSLVSSSLRAALLTDLSRQARCVSGLVLHCLCDTPVFPPLGELSFEGTLSSAGHAPSGRNVSVSTEARKERTCQGTSARPTPSRRCVERSSELDSDLVSPAEPGLPLGGGAPLVSRSASKQLPCRRKAPPFPLGLKPWKAAALVSKRLFSLRVGVDAFAAMPLPLWETLLRANAATLREVSLCSPLRWTSQRQQQHRQREVLEFLCSLQSSAHVQGGSEALYAPHPPLSPRFFSFGDRCSERLPPPARKASDEREASGSLDGAAPAARRGVAAASSLIPLCELKKLAIAAGPCSGVLELLGRCACRKCEELQLVVADMLTAAGWGESVDRVVARAGEGRRLRRFRLVVAPRGFFQERRLASWLQPPAEPRAPADESPAAAEPEPKIHPTSWLAALEEFSVDTDDPWILPKAAQLIAAVTRHPAETAGLLVGARLLGRDAPINQRRGADSRPGQDALRHSRESSAGSAEPGSCSRRGNGLACASGCGRCISAPEGEGLRADQPAAAERGGVRSGVRGDSSLERAEVTDSGASYLHTLCAPSEVDPAHHCATDMAVCLRAACLGEDNDPQPACRVEHRASRPSAASGDGGASHSEKHSAQGRYLTQPGDAASGADPFSVSPTPRFPSLRCCSFRCGSTPASGAGCFSWEAVESLLAAALPGCSLRFYGDILFSTCPHTDSPGALSPVSAFCRSSQRKKNCSKGAGNITTGSARTEPLQRDASCDAQGICPVLAKASRGLETPGGGPWGGCARSC</sequence>
<dbReference type="RefSeq" id="XP_029218977.1">
    <property type="nucleotide sequence ID" value="XM_029364269.1"/>
</dbReference>
<dbReference type="KEGG" id="bbes:BESB_058550"/>
<feature type="region of interest" description="Disordered" evidence="1">
    <location>
        <begin position="104"/>
        <end position="141"/>
    </location>
</feature>
<proteinExistence type="predicted"/>
<feature type="region of interest" description="Disordered" evidence="1">
    <location>
        <begin position="298"/>
        <end position="317"/>
    </location>
</feature>
<organism evidence="2 3">
    <name type="scientific">Besnoitia besnoiti</name>
    <name type="common">Apicomplexan protozoan</name>
    <dbReference type="NCBI Taxonomy" id="94643"/>
    <lineage>
        <taxon>Eukaryota</taxon>
        <taxon>Sar</taxon>
        <taxon>Alveolata</taxon>
        <taxon>Apicomplexa</taxon>
        <taxon>Conoidasida</taxon>
        <taxon>Coccidia</taxon>
        <taxon>Eucoccidiorida</taxon>
        <taxon>Eimeriorina</taxon>
        <taxon>Sarcocystidae</taxon>
        <taxon>Besnoitia</taxon>
    </lineage>
</organism>
<evidence type="ECO:0000256" key="1">
    <source>
        <dbReference type="SAM" id="MobiDB-lite"/>
    </source>
</evidence>
<feature type="region of interest" description="Disordered" evidence="1">
    <location>
        <begin position="626"/>
        <end position="671"/>
    </location>
</feature>
<evidence type="ECO:0008006" key="4">
    <source>
        <dbReference type="Google" id="ProtNLM"/>
    </source>
</evidence>
<name>A0A2A9M907_BESBE</name>
<comment type="caution">
    <text evidence="2">The sequence shown here is derived from an EMBL/GenBank/DDBJ whole genome shotgun (WGS) entry which is preliminary data.</text>
</comment>
<protein>
    <recommendedName>
        <fullName evidence="4">F-box domain-containing protein</fullName>
    </recommendedName>
</protein>
<feature type="region of interest" description="Disordered" evidence="1">
    <location>
        <begin position="496"/>
        <end position="532"/>
    </location>
</feature>
<dbReference type="OrthoDB" id="331119at2759"/>
<evidence type="ECO:0000313" key="2">
    <source>
        <dbReference type="EMBL" id="PFH34968.1"/>
    </source>
</evidence>
<dbReference type="EMBL" id="NWUJ01000005">
    <property type="protein sequence ID" value="PFH34968.1"/>
    <property type="molecule type" value="Genomic_DNA"/>
</dbReference>
<dbReference type="AlphaFoldDB" id="A0A2A9M907"/>
<gene>
    <name evidence="2" type="ORF">BESB_058550</name>
</gene>
<dbReference type="Proteomes" id="UP000224006">
    <property type="component" value="Chromosome V"/>
</dbReference>
<reference evidence="2 3" key="1">
    <citation type="submission" date="2017-09" db="EMBL/GenBank/DDBJ databases">
        <title>Genome sequencing of Besnoitia besnoiti strain Bb-Ger1.</title>
        <authorList>
            <person name="Schares G."/>
            <person name="Venepally P."/>
            <person name="Lorenzi H.A."/>
        </authorList>
    </citation>
    <scope>NUCLEOTIDE SEQUENCE [LARGE SCALE GENOMIC DNA]</scope>
    <source>
        <strain evidence="2 3">Bb-Ger1</strain>
    </source>
</reference>
<feature type="region of interest" description="Disordered" evidence="1">
    <location>
        <begin position="553"/>
        <end position="578"/>
    </location>
</feature>
<keyword evidence="3" id="KW-1185">Reference proteome</keyword>
<accession>A0A2A9M907</accession>
<dbReference type="GeneID" id="40310783"/>
<dbReference type="VEuPathDB" id="ToxoDB:BESB_058550"/>